<protein>
    <submittedName>
        <fullName evidence="2">DUF3422 domain-containing protein</fullName>
    </submittedName>
</protein>
<feature type="transmembrane region" description="Helical" evidence="1">
    <location>
        <begin position="372"/>
        <end position="390"/>
    </location>
</feature>
<dbReference type="Proteomes" id="UP000318590">
    <property type="component" value="Unassembled WGS sequence"/>
</dbReference>
<gene>
    <name evidence="2" type="ORF">FEV53_14355</name>
</gene>
<feature type="transmembrane region" description="Helical" evidence="1">
    <location>
        <begin position="402"/>
        <end position="419"/>
    </location>
</feature>
<comment type="caution">
    <text evidence="2">The sequence shown here is derived from an EMBL/GenBank/DDBJ whole genome shotgun (WGS) entry which is preliminary data.</text>
</comment>
<evidence type="ECO:0000313" key="3">
    <source>
        <dbReference type="Proteomes" id="UP000318590"/>
    </source>
</evidence>
<keyword evidence="1" id="KW-0812">Transmembrane</keyword>
<dbReference type="EMBL" id="VFSV01000029">
    <property type="protein sequence ID" value="TRD16440.1"/>
    <property type="molecule type" value="Genomic_DNA"/>
</dbReference>
<evidence type="ECO:0000256" key="1">
    <source>
        <dbReference type="SAM" id="Phobius"/>
    </source>
</evidence>
<organism evidence="2 3">
    <name type="scientific">Palleronia caenipelagi</name>
    <dbReference type="NCBI Taxonomy" id="2489174"/>
    <lineage>
        <taxon>Bacteria</taxon>
        <taxon>Pseudomonadati</taxon>
        <taxon>Pseudomonadota</taxon>
        <taxon>Alphaproteobacteria</taxon>
        <taxon>Rhodobacterales</taxon>
        <taxon>Roseobacteraceae</taxon>
        <taxon>Palleronia</taxon>
    </lineage>
</organism>
<proteinExistence type="predicted"/>
<dbReference type="OrthoDB" id="9767470at2"/>
<dbReference type="RefSeq" id="WP_142835509.1">
    <property type="nucleotide sequence ID" value="NZ_VFSV01000029.1"/>
</dbReference>
<evidence type="ECO:0000313" key="2">
    <source>
        <dbReference type="EMBL" id="TRD16440.1"/>
    </source>
</evidence>
<dbReference type="InterPro" id="IPR021830">
    <property type="entry name" value="DUF3422"/>
</dbReference>
<dbReference type="AlphaFoldDB" id="A0A547PQM9"/>
<accession>A0A547PQM9</accession>
<keyword evidence="3" id="KW-1185">Reference proteome</keyword>
<keyword evidence="1" id="KW-0472">Membrane</keyword>
<dbReference type="Pfam" id="PF11902">
    <property type="entry name" value="DUF3422"/>
    <property type="match status" value="1"/>
</dbReference>
<reference evidence="2 3" key="1">
    <citation type="submission" date="2019-06" db="EMBL/GenBank/DDBJ databases">
        <title>Paenimaribius caenipelagi gen. nov., sp. nov., isolated from a tidal flat.</title>
        <authorList>
            <person name="Yoon J.-H."/>
        </authorList>
    </citation>
    <scope>NUCLEOTIDE SEQUENCE [LARGE SCALE GENOMIC DNA]</scope>
    <source>
        <strain evidence="2 3">JBTF-M29</strain>
    </source>
</reference>
<keyword evidence="1" id="KW-1133">Transmembrane helix</keyword>
<sequence length="427" mass="48011">MGEIADHPLRYDLINELHARPAAAVKAPCNAVYLAIKPTTDAASRDRELDRAHLIRLLDRFGATHPKEGATHWFGEIGRYRLKWESHTEFVTYTVFADGDAQKAFDRDAFGVFPREWLEDAPGVRMTSALIRVEERAGEDQAVAAKLDGWFVPESLTVSEVLDGAALVATDFRLDAAGHTRIVVFTSPGISERRVGRIVQRLTEIETYKTMSMLGLTRVRRMGQGMTRLDTQLTALTDDMTTAATAPDETLNHLLQVWAELETMLAQSSFRFGATEAYEALVNQRIGALRERRYMGRQTFAEFMMRRYDPAMRTVKATQNRLRNMSERALRAGDLLRTRVDVDRSAQNQALLESMDKRADVQLRLQRTVEGLSVVAISYYALNLAVYALGPAMTAVGLSRTVGTALLVPLVILAVWLMVRRIRKMLH</sequence>
<name>A0A547PQM9_9RHOB</name>